<evidence type="ECO:0000313" key="1">
    <source>
        <dbReference type="EMBL" id="SHL33945.1"/>
    </source>
</evidence>
<name>A0A1M6ZUB3_9FLAO</name>
<sequence length="32" mass="3685">MGIVGVRRGRFKVAKTQRDKGFGKELHRDTQI</sequence>
<proteinExistence type="predicted"/>
<dbReference type="Proteomes" id="UP000184121">
    <property type="component" value="Unassembled WGS sequence"/>
</dbReference>
<evidence type="ECO:0000313" key="2">
    <source>
        <dbReference type="Proteomes" id="UP000184121"/>
    </source>
</evidence>
<keyword evidence="2" id="KW-1185">Reference proteome</keyword>
<reference evidence="2" key="1">
    <citation type="submission" date="2016-11" db="EMBL/GenBank/DDBJ databases">
        <authorList>
            <person name="Varghese N."/>
            <person name="Submissions S."/>
        </authorList>
    </citation>
    <scope>NUCLEOTIDE SEQUENCE [LARGE SCALE GENOMIC DNA]</scope>
    <source>
        <strain evidence="2">DSM 1811</strain>
    </source>
</reference>
<gene>
    <name evidence="1" type="ORF">SAMN05444366_0403</name>
</gene>
<dbReference type="EMBL" id="FRBY01000001">
    <property type="protein sequence ID" value="SHL33945.1"/>
    <property type="molecule type" value="Genomic_DNA"/>
</dbReference>
<organism evidence="1 2">
    <name type="scientific">Flavobacterium saccharophilum</name>
    <dbReference type="NCBI Taxonomy" id="29534"/>
    <lineage>
        <taxon>Bacteria</taxon>
        <taxon>Pseudomonadati</taxon>
        <taxon>Bacteroidota</taxon>
        <taxon>Flavobacteriia</taxon>
        <taxon>Flavobacteriales</taxon>
        <taxon>Flavobacteriaceae</taxon>
        <taxon>Flavobacterium</taxon>
    </lineage>
</organism>
<protein>
    <submittedName>
        <fullName evidence="1">Uncharacterized protein</fullName>
    </submittedName>
</protein>
<dbReference type="STRING" id="29534.SAMN05444366_0403"/>
<accession>A0A1M6ZUB3</accession>
<dbReference type="AlphaFoldDB" id="A0A1M6ZUB3"/>